<feature type="compositionally biased region" description="Basic and acidic residues" evidence="11">
    <location>
        <begin position="262"/>
        <end position="287"/>
    </location>
</feature>
<feature type="binding site" evidence="10">
    <location>
        <position position="135"/>
    </location>
    <ligand>
        <name>S-adenosyl-L-methionine</name>
        <dbReference type="ChEBI" id="CHEBI:59789"/>
    </ligand>
</feature>
<dbReference type="Gene3D" id="3.40.50.150">
    <property type="entry name" value="Vaccinia Virus protein VP39"/>
    <property type="match status" value="1"/>
</dbReference>
<dbReference type="Pfam" id="PF08704">
    <property type="entry name" value="GCD14"/>
    <property type="match status" value="1"/>
</dbReference>
<sequence>MTFARDSHTIRTGDWIIVYSCRTSISSEHVQPGKEIQSRYGCFRHNDMVGKPWGTKLASTNGRGFVYLLKPTPELWTQALPHRTQILYLPDIAFITSYLDIKPGSRVIEAGTGSGSFTHALARTVGSSGRVHSFEYHEERFLKAQEEFEQHGLKEVVTVKHRNVYKDGFDGLEDQVDAVFLDLPAPWEALEHAKTAMRKSRQSRICCFSPCIEQVIRTTSSLSSLGFSNITMFETLSRTIDPTPSTGAKGIEEAVRRIREVEGKKERRREGQIREAKRRREEKRRGGDGGAADTAEGEPLPDDAGEDELDSKRQKLDTADSTPAPKPRGRKPRAEREFTIKTGAYGRGHTSFLTFAVLLPRESREGATGAGGEEEEEEDKIEGEEG</sequence>
<evidence type="ECO:0000256" key="5">
    <source>
        <dbReference type="ARBA" id="ARBA00022679"/>
    </source>
</evidence>
<keyword evidence="5 9" id="KW-0808">Transferase</keyword>
<feature type="domain" description="tRNA (adenine(58)-N(1))-methyltransferase catalytic subunit TRM61 C-terminal" evidence="12">
    <location>
        <begin position="64"/>
        <end position="357"/>
    </location>
</feature>
<dbReference type="InterPro" id="IPR049470">
    <property type="entry name" value="TRM61_C"/>
</dbReference>
<dbReference type="OrthoDB" id="1925287at2759"/>
<dbReference type="GO" id="GO:0160107">
    <property type="term" value="F:tRNA (adenine(58)-N1)-methyltransferase activity"/>
    <property type="evidence" value="ECO:0007669"/>
    <property type="project" value="UniProtKB-EC"/>
</dbReference>
<proteinExistence type="inferred from homology"/>
<evidence type="ECO:0000313" key="13">
    <source>
        <dbReference type="EMBL" id="GEM11236.1"/>
    </source>
</evidence>
<comment type="subcellular location">
    <subcellularLocation>
        <location evidence="1 9">Nucleus</location>
    </subcellularLocation>
</comment>
<keyword evidence="4 9" id="KW-0489">Methyltransferase</keyword>
<gene>
    <name evidence="13" type="ORF">Rt10032_c14g5253</name>
</gene>
<dbReference type="EC" id="2.1.1.220" evidence="2 9"/>
<evidence type="ECO:0000256" key="2">
    <source>
        <dbReference type="ARBA" id="ARBA00012796"/>
    </source>
</evidence>
<evidence type="ECO:0000256" key="10">
    <source>
        <dbReference type="PIRSR" id="PIRSR017269-1"/>
    </source>
</evidence>
<dbReference type="GO" id="GO:0031515">
    <property type="term" value="C:tRNA (m1A) methyltransferase complex"/>
    <property type="evidence" value="ECO:0007669"/>
    <property type="project" value="UniProtKB-UniRule"/>
</dbReference>
<evidence type="ECO:0000256" key="6">
    <source>
        <dbReference type="ARBA" id="ARBA00022691"/>
    </source>
</evidence>
<dbReference type="CDD" id="cd02440">
    <property type="entry name" value="AdoMet_MTases"/>
    <property type="match status" value="1"/>
</dbReference>
<evidence type="ECO:0000256" key="4">
    <source>
        <dbReference type="ARBA" id="ARBA00022603"/>
    </source>
</evidence>
<evidence type="ECO:0000256" key="7">
    <source>
        <dbReference type="ARBA" id="ARBA00022694"/>
    </source>
</evidence>
<feature type="compositionally biased region" description="Acidic residues" evidence="11">
    <location>
        <begin position="295"/>
        <end position="309"/>
    </location>
</feature>
<dbReference type="PROSITE" id="PS51620">
    <property type="entry name" value="SAM_TRM61"/>
    <property type="match status" value="1"/>
</dbReference>
<dbReference type="PANTHER" id="PTHR12133:SF2">
    <property type="entry name" value="TRNA (ADENINE(58)-N(1))-METHYLTRANSFERASE CATALYTIC SUBUNIT TRMT61A"/>
    <property type="match status" value="1"/>
</dbReference>
<evidence type="ECO:0000256" key="8">
    <source>
        <dbReference type="ARBA" id="ARBA00023242"/>
    </source>
</evidence>
<comment type="catalytic activity">
    <reaction evidence="9">
        <text>adenosine(58) in tRNA + S-adenosyl-L-methionine = N(1)-methyladenosine(58) in tRNA + S-adenosyl-L-homocysteine + H(+)</text>
        <dbReference type="Rhea" id="RHEA:43152"/>
        <dbReference type="Rhea" id="RHEA-COMP:10365"/>
        <dbReference type="Rhea" id="RHEA-COMP:10366"/>
        <dbReference type="ChEBI" id="CHEBI:15378"/>
        <dbReference type="ChEBI" id="CHEBI:57856"/>
        <dbReference type="ChEBI" id="CHEBI:59789"/>
        <dbReference type="ChEBI" id="CHEBI:74411"/>
        <dbReference type="ChEBI" id="CHEBI:74491"/>
        <dbReference type="EC" id="2.1.1.220"/>
    </reaction>
</comment>
<keyword evidence="7 9" id="KW-0819">tRNA processing</keyword>
<evidence type="ECO:0000256" key="11">
    <source>
        <dbReference type="SAM" id="MobiDB-lite"/>
    </source>
</evidence>
<dbReference type="PANTHER" id="PTHR12133">
    <property type="entry name" value="TRNA (ADENINE(58)-N(1))-METHYLTRANSFERASE"/>
    <property type="match status" value="1"/>
</dbReference>
<keyword evidence="6 9" id="KW-0949">S-adenosyl-L-methionine</keyword>
<organism evidence="13 14">
    <name type="scientific">Rhodotorula toruloides</name>
    <name type="common">Yeast</name>
    <name type="synonym">Rhodosporidium toruloides</name>
    <dbReference type="NCBI Taxonomy" id="5286"/>
    <lineage>
        <taxon>Eukaryota</taxon>
        <taxon>Fungi</taxon>
        <taxon>Dikarya</taxon>
        <taxon>Basidiomycota</taxon>
        <taxon>Pucciniomycotina</taxon>
        <taxon>Microbotryomycetes</taxon>
        <taxon>Sporidiobolales</taxon>
        <taxon>Sporidiobolaceae</taxon>
        <taxon>Rhodotorula</taxon>
    </lineage>
</organism>
<keyword evidence="8 9" id="KW-0539">Nucleus</keyword>
<comment type="similarity">
    <text evidence="9">Belongs to the class I-like SAM-binding methyltransferase superfamily. TRM61 family.</text>
</comment>
<feature type="binding site" evidence="10">
    <location>
        <position position="182"/>
    </location>
    <ligand>
        <name>S-adenosyl-L-methionine</name>
        <dbReference type="ChEBI" id="CHEBI:59789"/>
    </ligand>
</feature>
<name>A0A511KMZ2_RHOTO</name>
<dbReference type="GO" id="GO:0005634">
    <property type="term" value="C:nucleus"/>
    <property type="evidence" value="ECO:0007669"/>
    <property type="project" value="UniProtKB-SubCell"/>
</dbReference>
<dbReference type="PIRSF" id="PIRSF017269">
    <property type="entry name" value="GCD14"/>
    <property type="match status" value="1"/>
</dbReference>
<evidence type="ECO:0000256" key="3">
    <source>
        <dbReference type="ARBA" id="ARBA00015963"/>
    </source>
</evidence>
<dbReference type="SUPFAM" id="SSF53335">
    <property type="entry name" value="S-adenosyl-L-methionine-dependent methyltransferases"/>
    <property type="match status" value="1"/>
</dbReference>
<dbReference type="AlphaFoldDB" id="A0A511KMZ2"/>
<dbReference type="Proteomes" id="UP000321518">
    <property type="component" value="Unassembled WGS sequence"/>
</dbReference>
<reference evidence="13 14" key="1">
    <citation type="submission" date="2019-07" db="EMBL/GenBank/DDBJ databases">
        <title>Rhodotorula toruloides NBRC10032 genome sequencing.</title>
        <authorList>
            <person name="Shida Y."/>
            <person name="Takaku H."/>
            <person name="Ogasawara W."/>
            <person name="Mori K."/>
        </authorList>
    </citation>
    <scope>NUCLEOTIDE SEQUENCE [LARGE SCALE GENOMIC DNA]</scope>
    <source>
        <strain evidence="13 14">NBRC10032</strain>
    </source>
</reference>
<dbReference type="InterPro" id="IPR029063">
    <property type="entry name" value="SAM-dependent_MTases_sf"/>
</dbReference>
<evidence type="ECO:0000256" key="1">
    <source>
        <dbReference type="ARBA" id="ARBA00004123"/>
    </source>
</evidence>
<protein>
    <recommendedName>
        <fullName evidence="3 9">tRNA (adenine(58)-N(1))-methyltransferase catalytic subunit TRM61</fullName>
        <ecNumber evidence="2 9">2.1.1.220</ecNumber>
    </recommendedName>
</protein>
<dbReference type="EMBL" id="BJWK01000014">
    <property type="protein sequence ID" value="GEM11236.1"/>
    <property type="molecule type" value="Genomic_DNA"/>
</dbReference>
<evidence type="ECO:0000313" key="14">
    <source>
        <dbReference type="Proteomes" id="UP000321518"/>
    </source>
</evidence>
<feature type="region of interest" description="Disordered" evidence="11">
    <location>
        <begin position="262"/>
        <end position="386"/>
    </location>
</feature>
<evidence type="ECO:0000256" key="9">
    <source>
        <dbReference type="PIRNR" id="PIRNR017269"/>
    </source>
</evidence>
<dbReference type="InterPro" id="IPR014816">
    <property type="entry name" value="tRNA_MeTrfase_Gcd14"/>
</dbReference>
<feature type="compositionally biased region" description="Acidic residues" evidence="11">
    <location>
        <begin position="372"/>
        <end position="386"/>
    </location>
</feature>
<comment type="function">
    <text evidence="9">Catalytic subunit of tRNA (adenine-N(1)-)-methyltransferase, which catalyzes the formation of N(1)-methyladenine at position 58 (m1A58) in initiator methionyl-tRNA.</text>
</comment>
<accession>A0A511KMZ2</accession>
<dbReference type="Gene3D" id="3.10.330.20">
    <property type="match status" value="1"/>
</dbReference>
<comment type="caution">
    <text evidence="13">The sequence shown here is derived from an EMBL/GenBank/DDBJ whole genome shotgun (WGS) entry which is preliminary data.</text>
</comment>
<dbReference type="GO" id="GO:0030488">
    <property type="term" value="P:tRNA methylation"/>
    <property type="evidence" value="ECO:0007669"/>
    <property type="project" value="InterPro"/>
</dbReference>
<evidence type="ECO:0000259" key="12">
    <source>
        <dbReference type="Pfam" id="PF08704"/>
    </source>
</evidence>
<dbReference type="FunFam" id="3.40.50.150:FF:000247">
    <property type="entry name" value="tRNA (adenine(58)-N(1))-methyltransferase catalytic subunit TRM61"/>
    <property type="match status" value="1"/>
</dbReference>